<evidence type="ECO:0000313" key="7">
    <source>
        <dbReference type="EMBL" id="MDY5155050.1"/>
    </source>
</evidence>
<keyword evidence="3 5" id="KW-1133">Transmembrane helix</keyword>
<dbReference type="GO" id="GO:0016020">
    <property type="term" value="C:membrane"/>
    <property type="evidence" value="ECO:0007669"/>
    <property type="project" value="UniProtKB-SubCell"/>
</dbReference>
<evidence type="ECO:0000256" key="4">
    <source>
        <dbReference type="ARBA" id="ARBA00023136"/>
    </source>
</evidence>
<dbReference type="Pfam" id="PF01545">
    <property type="entry name" value="Cation_efflux"/>
    <property type="match status" value="1"/>
</dbReference>
<dbReference type="Gene3D" id="1.20.1510.10">
    <property type="entry name" value="Cation efflux protein transmembrane domain"/>
    <property type="match status" value="1"/>
</dbReference>
<keyword evidence="2 5" id="KW-0812">Transmembrane</keyword>
<evidence type="ECO:0000313" key="8">
    <source>
        <dbReference type="Proteomes" id="UP001281731"/>
    </source>
</evidence>
<evidence type="ECO:0000256" key="2">
    <source>
        <dbReference type="ARBA" id="ARBA00022692"/>
    </source>
</evidence>
<protein>
    <submittedName>
        <fullName evidence="7">Cation transporter</fullName>
    </submittedName>
</protein>
<evidence type="ECO:0000256" key="3">
    <source>
        <dbReference type="ARBA" id="ARBA00022989"/>
    </source>
</evidence>
<evidence type="ECO:0000259" key="6">
    <source>
        <dbReference type="Pfam" id="PF01545"/>
    </source>
</evidence>
<proteinExistence type="predicted"/>
<gene>
    <name evidence="7" type="ORF">R6G80_04830</name>
</gene>
<dbReference type="InterPro" id="IPR027469">
    <property type="entry name" value="Cation_efflux_TMD_sf"/>
</dbReference>
<comment type="caution">
    <text evidence="7">The sequence shown here is derived from an EMBL/GenBank/DDBJ whole genome shotgun (WGS) entry which is preliminary data.</text>
</comment>
<name>A0AAW9HXA4_9ACTO</name>
<sequence length="97" mass="10436">MNEHHHDHGSSAQEAARDTHLRNKLAIAFGFVFGIVVVQAVGAFMTGTLVLLVDVDHSFADSLGLFIALVTAILMGWPARVDSRGGEAKNLAQQVRL</sequence>
<evidence type="ECO:0000256" key="1">
    <source>
        <dbReference type="ARBA" id="ARBA00004141"/>
    </source>
</evidence>
<feature type="transmembrane region" description="Helical" evidence="5">
    <location>
        <begin position="59"/>
        <end position="79"/>
    </location>
</feature>
<dbReference type="EMBL" id="JAWNGC010000004">
    <property type="protein sequence ID" value="MDY5155050.1"/>
    <property type="molecule type" value="Genomic_DNA"/>
</dbReference>
<accession>A0AAW9HXA4</accession>
<organism evidence="7 8">
    <name type="scientific">Actinotignum urinale</name>
    <dbReference type="NCBI Taxonomy" id="190146"/>
    <lineage>
        <taxon>Bacteria</taxon>
        <taxon>Bacillati</taxon>
        <taxon>Actinomycetota</taxon>
        <taxon>Actinomycetes</taxon>
        <taxon>Actinomycetales</taxon>
        <taxon>Actinomycetaceae</taxon>
        <taxon>Actinotignum</taxon>
    </lineage>
</organism>
<dbReference type="RefSeq" id="WP_320756519.1">
    <property type="nucleotide sequence ID" value="NZ_JAWNGC010000004.1"/>
</dbReference>
<feature type="domain" description="Cation efflux protein transmembrane" evidence="6">
    <location>
        <begin position="26"/>
        <end position="78"/>
    </location>
</feature>
<keyword evidence="4 5" id="KW-0472">Membrane</keyword>
<dbReference type="AlphaFoldDB" id="A0AAW9HXA4"/>
<dbReference type="Proteomes" id="UP001281731">
    <property type="component" value="Unassembled WGS sequence"/>
</dbReference>
<dbReference type="SUPFAM" id="SSF161111">
    <property type="entry name" value="Cation efflux protein transmembrane domain-like"/>
    <property type="match status" value="1"/>
</dbReference>
<dbReference type="InterPro" id="IPR058533">
    <property type="entry name" value="Cation_efflux_TM"/>
</dbReference>
<reference evidence="7" key="1">
    <citation type="submission" date="2023-10" db="EMBL/GenBank/DDBJ databases">
        <title>Whole Genome based description of the genera Actinobaculum and Actinotignum reveals a complex phylogenetic relationship within the species included in the genus Actinotignum.</title>
        <authorList>
            <person name="Jensen C.S."/>
            <person name="Dargis R."/>
            <person name="Kemp M."/>
            <person name="Christensen J.J."/>
        </authorList>
    </citation>
    <scope>NUCLEOTIDE SEQUENCE</scope>
    <source>
        <strain evidence="7">SLA_B511</strain>
    </source>
</reference>
<feature type="transmembrane region" description="Helical" evidence="5">
    <location>
        <begin position="25"/>
        <end position="53"/>
    </location>
</feature>
<evidence type="ECO:0000256" key="5">
    <source>
        <dbReference type="SAM" id="Phobius"/>
    </source>
</evidence>
<comment type="subcellular location">
    <subcellularLocation>
        <location evidence="1">Membrane</location>
        <topology evidence="1">Multi-pass membrane protein</topology>
    </subcellularLocation>
</comment>